<keyword evidence="3" id="KW-1185">Reference proteome</keyword>
<feature type="compositionally biased region" description="Basic residues" evidence="1">
    <location>
        <begin position="163"/>
        <end position="175"/>
    </location>
</feature>
<protein>
    <submittedName>
        <fullName evidence="2">Uncharacterized protein</fullName>
    </submittedName>
</protein>
<feature type="non-terminal residue" evidence="2">
    <location>
        <position position="1"/>
    </location>
</feature>
<gene>
    <name evidence="2" type="ORF">PCOR1329_LOCUS32605</name>
</gene>
<evidence type="ECO:0000256" key="1">
    <source>
        <dbReference type="SAM" id="MobiDB-lite"/>
    </source>
</evidence>
<evidence type="ECO:0000313" key="2">
    <source>
        <dbReference type="EMBL" id="CAK0835960.1"/>
    </source>
</evidence>
<sequence>DRGRGALRGPGGPRRASAMGHMCTRPHYQGGAPPYAGPRPGQAPPGSPSLAVPGSWPHYMPLGPQPGMASPWKAGHSAQLGPGPMQPMGYASNMGSEPGQPLRGPLDAQRHCWGQCCCFCLGSLGAALALLLWVLLRVATAECTLEAFDAHLVLPEERPGSGRGRKVRPGHRSQHLRAGAQPGLAGRVVDGRQSVDSGAVGVLRGCTGEFAISHDRASALPHHEEQKLHEQKLSELRAEFGIGAGTPLLGARRGPAPIQGIRKELRKCMLMIR</sequence>
<feature type="region of interest" description="Disordered" evidence="1">
    <location>
        <begin position="1"/>
        <end position="52"/>
    </location>
</feature>
<comment type="caution">
    <text evidence="2">The sequence shown here is derived from an EMBL/GenBank/DDBJ whole genome shotgun (WGS) entry which is preliminary data.</text>
</comment>
<accession>A0ABN9SU00</accession>
<organism evidence="2 3">
    <name type="scientific">Prorocentrum cordatum</name>
    <dbReference type="NCBI Taxonomy" id="2364126"/>
    <lineage>
        <taxon>Eukaryota</taxon>
        <taxon>Sar</taxon>
        <taxon>Alveolata</taxon>
        <taxon>Dinophyceae</taxon>
        <taxon>Prorocentrales</taxon>
        <taxon>Prorocentraceae</taxon>
        <taxon>Prorocentrum</taxon>
    </lineage>
</organism>
<dbReference type="EMBL" id="CAUYUJ010013313">
    <property type="protein sequence ID" value="CAK0835960.1"/>
    <property type="molecule type" value="Genomic_DNA"/>
</dbReference>
<feature type="compositionally biased region" description="Gly residues" evidence="1">
    <location>
        <begin position="1"/>
        <end position="12"/>
    </location>
</feature>
<name>A0ABN9SU00_9DINO</name>
<feature type="compositionally biased region" description="Pro residues" evidence="1">
    <location>
        <begin position="35"/>
        <end position="47"/>
    </location>
</feature>
<feature type="region of interest" description="Disordered" evidence="1">
    <location>
        <begin position="158"/>
        <end position="183"/>
    </location>
</feature>
<reference evidence="2" key="1">
    <citation type="submission" date="2023-10" db="EMBL/GenBank/DDBJ databases">
        <authorList>
            <person name="Chen Y."/>
            <person name="Shah S."/>
            <person name="Dougan E. K."/>
            <person name="Thang M."/>
            <person name="Chan C."/>
        </authorList>
    </citation>
    <scope>NUCLEOTIDE SEQUENCE [LARGE SCALE GENOMIC DNA]</scope>
</reference>
<evidence type="ECO:0000313" key="3">
    <source>
        <dbReference type="Proteomes" id="UP001189429"/>
    </source>
</evidence>
<proteinExistence type="predicted"/>
<dbReference type="Proteomes" id="UP001189429">
    <property type="component" value="Unassembled WGS sequence"/>
</dbReference>